<evidence type="ECO:0000256" key="8">
    <source>
        <dbReference type="ARBA" id="ARBA00023212"/>
    </source>
</evidence>
<keyword evidence="8 10" id="KW-0206">Cytoskeleton</keyword>
<dbReference type="PANTHER" id="PTHR12891">
    <property type="entry name" value="DNA REPAIR/TRANSCRIPTION PROTEIN MET18/MMS19"/>
    <property type="match status" value="1"/>
</dbReference>
<comment type="subunit">
    <text evidence="10">Component of the CIA complex.</text>
</comment>
<comment type="similarity">
    <text evidence="3 10">Belongs to the MET18/MMS19 family.</text>
</comment>
<keyword evidence="14" id="KW-1185">Reference proteome</keyword>
<organism evidence="13 14">
    <name type="scientific">Scyliorhinus torazame</name>
    <name type="common">Cloudy catshark</name>
    <name type="synonym">Catulus torazame</name>
    <dbReference type="NCBI Taxonomy" id="75743"/>
    <lineage>
        <taxon>Eukaryota</taxon>
        <taxon>Metazoa</taxon>
        <taxon>Chordata</taxon>
        <taxon>Craniata</taxon>
        <taxon>Vertebrata</taxon>
        <taxon>Chondrichthyes</taxon>
        <taxon>Elasmobranchii</taxon>
        <taxon>Galeomorphii</taxon>
        <taxon>Galeoidea</taxon>
        <taxon>Carcharhiniformes</taxon>
        <taxon>Scyliorhinidae</taxon>
        <taxon>Scyliorhinus</taxon>
    </lineage>
</organism>
<dbReference type="AlphaFoldDB" id="A0A401NYD8"/>
<evidence type="ECO:0000313" key="14">
    <source>
        <dbReference type="Proteomes" id="UP000288216"/>
    </source>
</evidence>
<evidence type="ECO:0000256" key="6">
    <source>
        <dbReference type="ARBA" id="ARBA00022763"/>
    </source>
</evidence>
<feature type="domain" description="MMS19 C-terminal" evidence="11">
    <location>
        <begin position="550"/>
        <end position="984"/>
    </location>
</feature>
<dbReference type="OMA" id="FSFMPEF"/>
<evidence type="ECO:0000256" key="7">
    <source>
        <dbReference type="ARBA" id="ARBA00023204"/>
    </source>
</evidence>
<dbReference type="Pfam" id="PF12460">
    <property type="entry name" value="MMS19_C"/>
    <property type="match status" value="1"/>
</dbReference>
<keyword evidence="7 10" id="KW-0234">DNA repair</keyword>
<dbReference type="GO" id="GO:0071817">
    <property type="term" value="C:MMXD complex"/>
    <property type="evidence" value="ECO:0007669"/>
    <property type="project" value="TreeGrafter"/>
</dbReference>
<dbReference type="InterPro" id="IPR024687">
    <property type="entry name" value="MMS19_C"/>
</dbReference>
<dbReference type="PANTHER" id="PTHR12891:SF0">
    <property type="entry name" value="MMS19 NUCLEOTIDE EXCISION REPAIR PROTEIN HOMOLOG"/>
    <property type="match status" value="1"/>
</dbReference>
<dbReference type="STRING" id="75743.A0A401NYD8"/>
<dbReference type="GO" id="GO:0051604">
    <property type="term" value="P:protein maturation"/>
    <property type="evidence" value="ECO:0007669"/>
    <property type="project" value="UniProtKB-UniRule"/>
</dbReference>
<evidence type="ECO:0000256" key="5">
    <source>
        <dbReference type="ARBA" id="ARBA00022737"/>
    </source>
</evidence>
<evidence type="ECO:0000259" key="12">
    <source>
        <dbReference type="Pfam" id="PF14500"/>
    </source>
</evidence>
<evidence type="ECO:0000259" key="11">
    <source>
        <dbReference type="Pfam" id="PF12460"/>
    </source>
</evidence>
<evidence type="ECO:0000256" key="2">
    <source>
        <dbReference type="ARBA" id="ARBA00004186"/>
    </source>
</evidence>
<comment type="function">
    <text evidence="10">Key component of the cytosolic iron-sulfur protein assembly (CIA) complex, a multiprotein complex that mediates the incorporation of iron-sulfur cluster into apoproteins specifically involved in DNA metabolism and genomic integrity. In the CIA complex, MMS19 acts as an adapter between early-acting CIA components and a subset of cellular target iron-sulfur proteins.</text>
</comment>
<dbReference type="SUPFAM" id="SSF48371">
    <property type="entry name" value="ARM repeat"/>
    <property type="match status" value="1"/>
</dbReference>
<dbReference type="Pfam" id="PF14500">
    <property type="entry name" value="MMS19_N"/>
    <property type="match status" value="1"/>
</dbReference>
<dbReference type="GO" id="GO:0016226">
    <property type="term" value="P:iron-sulfur cluster assembly"/>
    <property type="evidence" value="ECO:0007669"/>
    <property type="project" value="UniProtKB-UniRule"/>
</dbReference>
<dbReference type="InterPro" id="IPR016024">
    <property type="entry name" value="ARM-type_fold"/>
</dbReference>
<keyword evidence="6 10" id="KW-0227">DNA damage</keyword>
<feature type="domain" description="MMS19 N-terminal" evidence="12">
    <location>
        <begin position="41"/>
        <end position="302"/>
    </location>
</feature>
<evidence type="ECO:0000256" key="9">
    <source>
        <dbReference type="ARBA" id="ARBA00023242"/>
    </source>
</evidence>
<name>A0A401NYD8_SCYTO</name>
<evidence type="ECO:0000256" key="1">
    <source>
        <dbReference type="ARBA" id="ARBA00004123"/>
    </source>
</evidence>
<keyword evidence="4 10" id="KW-0963">Cytoplasm</keyword>
<dbReference type="OrthoDB" id="342900at2759"/>
<dbReference type="InterPro" id="IPR011989">
    <property type="entry name" value="ARM-like"/>
</dbReference>
<evidence type="ECO:0000256" key="4">
    <source>
        <dbReference type="ARBA" id="ARBA00022490"/>
    </source>
</evidence>
<dbReference type="GO" id="GO:0006281">
    <property type="term" value="P:DNA repair"/>
    <property type="evidence" value="ECO:0007669"/>
    <property type="project" value="UniProtKB-UniRule"/>
</dbReference>
<evidence type="ECO:0000256" key="10">
    <source>
        <dbReference type="RuleBase" id="RU367072"/>
    </source>
</evidence>
<dbReference type="InterPro" id="IPR029240">
    <property type="entry name" value="MMS19_N"/>
</dbReference>
<evidence type="ECO:0000256" key="3">
    <source>
        <dbReference type="ARBA" id="ARBA00009340"/>
    </source>
</evidence>
<dbReference type="GO" id="GO:0005634">
    <property type="term" value="C:nucleus"/>
    <property type="evidence" value="ECO:0007669"/>
    <property type="project" value="UniProtKB-SubCell"/>
</dbReference>
<keyword evidence="5" id="KW-0677">Repeat</keyword>
<dbReference type="Gene3D" id="1.25.10.10">
    <property type="entry name" value="Leucine-rich Repeat Variant"/>
    <property type="match status" value="2"/>
</dbReference>
<proteinExistence type="inferred from homology"/>
<keyword evidence="9 10" id="KW-0539">Nucleus</keyword>
<dbReference type="FunFam" id="1.25.10.10:FF:000114">
    <property type="entry name" value="MMS19 nucleotide excision repair protein homolog isoform X2"/>
    <property type="match status" value="1"/>
</dbReference>
<dbReference type="GO" id="GO:0097361">
    <property type="term" value="C:cytosolic [4Fe-4S] assembly targeting complex"/>
    <property type="evidence" value="ECO:0007669"/>
    <property type="project" value="UniProtKB-UniRule"/>
</dbReference>
<comment type="caution">
    <text evidence="13">The sequence shown here is derived from an EMBL/GenBank/DDBJ whole genome shotgun (WGS) entry which is preliminary data.</text>
</comment>
<sequence length="1074" mass="119062">MATDMRVAGLVEEFVSGQQDGAAKDLATGVVDGKYTTLEIVEALGKCLTNSEPRTRGRGVQLLSQVLLLSYSSLKQKEVEVLATFYIDRLKDHHLVIPHVLQGLKALSMSSVLPEGLAVAVLKALFQEVHVQSLLQTDRHSVYSIITSFMDTREQELKSLTADFTFGFIQAMDGEKDPRNLLISFQISRDIIINNYELGSFVEELFEVTSCYFPIDFTPPPNDPHGISQEELVLSLRSVLTATPRFAEFLLPLLIEKLDSDVQSAKVDSLQTLAACCREYRKKELKEFLPALWHSIRREVFQTASEKIETECLAALQGLSTSLSKSVIDSDAEDSLDTFLDNVLQDCKHHLCEPDMKLVWPSAKLLQAAASASYRACSKINSCIFPLLLEQFNKHKQSSQRWTILGILKVFVQLTQKWDRDEEDENPLCVFKDQLCILVFSALTDSSVQLQTVGTSTLAVLGSQQDLLSPSDIELTVDHLNRLILREADPQVCAAALDASMTISVIHPTTFISKMVPALTQELNTEPMEVKDGDEHLAQPGNNLHQRSIQALAAISTHPTIVKRTVPVLLQHLTNLQKGTKSDMAILTCQSLQLVAEHCGGAGESSQYFHQMVVPCLLGLAIQAAVQAERDCGSEVQHGILCEEQVITTLGTVISTAYSHSQTELASRTISQVVALYLDGDVSFLPENNLSRKFRPFQLPDFPWPQTQLTALLKAAVCSLPKNVLVPQQERLLAHLMELCCTSNHRFTYTSAAKCIAGLINKYPAGEQLDSILCDVLKKIDSGLERNAGDCSQSVSRSRVFTLLLWLTKSLVLRYHPLATTLTDKLIELLTDLELGTEAADGFFMLVSDSTDVLNKATHADIRIMYRQRFFTENAPKLVHGFHSASQDNKSNYLKALSHVLNSLPKQVLMTELPSLLTLLLEALSCSDQVVQLSTLGCLHPLLLDAPQIMSLHIETLVNKLLRLTTSPAMKVRIASLQCMHALTKLPPHVILPHKSWVIQALAKPLDDKKRLVRKEAVGARGEWFLLGSPGRKDYTTLANQNLTIEWEESGLRPSCRREAARTSLPEQAPECGA</sequence>
<dbReference type="InterPro" id="IPR039920">
    <property type="entry name" value="MMS19"/>
</dbReference>
<accession>A0A401NYD8</accession>
<dbReference type="EMBL" id="BFAA01004239">
    <property type="protein sequence ID" value="GCB65876.1"/>
    <property type="molecule type" value="Genomic_DNA"/>
</dbReference>
<comment type="subcellular location">
    <subcellularLocation>
        <location evidence="2 10">Cytoplasm</location>
        <location evidence="2 10">Cytoskeleton</location>
        <location evidence="2 10">Spindle</location>
    </subcellularLocation>
    <subcellularLocation>
        <location evidence="1 10">Nucleus</location>
    </subcellularLocation>
</comment>
<evidence type="ECO:0000313" key="13">
    <source>
        <dbReference type="EMBL" id="GCB65876.1"/>
    </source>
</evidence>
<reference evidence="13 14" key="1">
    <citation type="journal article" date="2018" name="Nat. Ecol. Evol.">
        <title>Shark genomes provide insights into elasmobranch evolution and the origin of vertebrates.</title>
        <authorList>
            <person name="Hara Y"/>
            <person name="Yamaguchi K"/>
            <person name="Onimaru K"/>
            <person name="Kadota M"/>
            <person name="Koyanagi M"/>
            <person name="Keeley SD"/>
            <person name="Tatsumi K"/>
            <person name="Tanaka K"/>
            <person name="Motone F"/>
            <person name="Kageyama Y"/>
            <person name="Nozu R"/>
            <person name="Adachi N"/>
            <person name="Nishimura O"/>
            <person name="Nakagawa R"/>
            <person name="Tanegashima C"/>
            <person name="Kiyatake I"/>
            <person name="Matsumoto R"/>
            <person name="Murakumo K"/>
            <person name="Nishida K"/>
            <person name="Terakita A"/>
            <person name="Kuratani S"/>
            <person name="Sato K"/>
            <person name="Hyodo S Kuraku.S."/>
        </authorList>
    </citation>
    <scope>NUCLEOTIDE SEQUENCE [LARGE SCALE GENOMIC DNA]</scope>
</reference>
<dbReference type="Proteomes" id="UP000288216">
    <property type="component" value="Unassembled WGS sequence"/>
</dbReference>
<protein>
    <recommendedName>
        <fullName evidence="10">MMS19 nucleotide excision repair protein</fullName>
    </recommendedName>
</protein>
<gene>
    <name evidence="13" type="ORF">scyTo_0010023</name>
</gene>